<comment type="similarity">
    <text evidence="2 12">Belongs to the RNA polymerase beta' chain family.</text>
</comment>
<dbReference type="GO" id="GO:0046872">
    <property type="term" value="F:metal ion binding"/>
    <property type="evidence" value="ECO:0007669"/>
    <property type="project" value="UniProtKB-KW"/>
</dbReference>
<evidence type="ECO:0000256" key="12">
    <source>
        <dbReference type="RuleBase" id="RU004279"/>
    </source>
</evidence>
<evidence type="ECO:0000256" key="3">
    <source>
        <dbReference type="ARBA" id="ARBA00022478"/>
    </source>
</evidence>
<keyword evidence="7" id="KW-0862">Zinc</keyword>
<keyword evidence="6" id="KW-0479">Metal-binding</keyword>
<dbReference type="EMBL" id="JH370138">
    <property type="protein sequence ID" value="ELA41798.1"/>
    <property type="molecule type" value="Genomic_DNA"/>
</dbReference>
<keyword evidence="8" id="KW-0460">Magnesium</keyword>
<dbReference type="InterPro" id="IPR044893">
    <property type="entry name" value="RNA_pol_Rpb1_clamp_domain"/>
</dbReference>
<dbReference type="EC" id="2.7.7.6" evidence="12"/>
<gene>
    <name evidence="14" type="ORF">VICG_01150</name>
</gene>
<dbReference type="Pfam" id="PF00623">
    <property type="entry name" value="RNA_pol_Rpb1_2"/>
    <property type="match status" value="1"/>
</dbReference>
<evidence type="ECO:0000256" key="2">
    <source>
        <dbReference type="ARBA" id="ARBA00006460"/>
    </source>
</evidence>
<dbReference type="InterPro" id="IPR035697">
    <property type="entry name" value="RNAP_III_RPC1_N"/>
</dbReference>
<dbReference type="FunFam" id="2.40.40.20:FF:000019">
    <property type="entry name" value="DNA-directed RNA polymerase II subunit RPB1"/>
    <property type="match status" value="1"/>
</dbReference>
<dbReference type="InterPro" id="IPR006592">
    <property type="entry name" value="RNA_pol_N"/>
</dbReference>
<dbReference type="VEuPathDB" id="MicrosporidiaDB:VICG_01150"/>
<dbReference type="Gene3D" id="1.10.274.100">
    <property type="entry name" value="RNA polymerase Rpb1, domain 3"/>
    <property type="match status" value="1"/>
</dbReference>
<dbReference type="PANTHER" id="PTHR48446:SF1">
    <property type="entry name" value="DNA-DIRECTED RNA POLYMERASE SUBUNIT BETA' N-TERMINAL SECTION"/>
    <property type="match status" value="1"/>
</dbReference>
<dbReference type="InterPro" id="IPR007080">
    <property type="entry name" value="RNA_pol_Rpb1_1"/>
</dbReference>
<evidence type="ECO:0000256" key="1">
    <source>
        <dbReference type="ARBA" id="ARBA00004123"/>
    </source>
</evidence>
<dbReference type="SMART" id="SM00663">
    <property type="entry name" value="RPOLA_N"/>
    <property type="match status" value="1"/>
</dbReference>
<keyword evidence="3 12" id="KW-0240">DNA-directed RNA polymerase</keyword>
<dbReference type="CDD" id="cd02583">
    <property type="entry name" value="RNAP_III_RPC1_N"/>
    <property type="match status" value="1"/>
</dbReference>
<comment type="subcellular location">
    <subcellularLocation>
        <location evidence="1">Nucleus</location>
    </subcellularLocation>
</comment>
<reference evidence="15" key="1">
    <citation type="submission" date="2011-05" db="EMBL/GenBank/DDBJ databases">
        <title>The genome sequence of Vittaforma corneae strain ATCC 50505.</title>
        <authorList>
            <consortium name="The Broad Institute Genome Sequencing Platform"/>
            <person name="Cuomo C."/>
            <person name="Didier E."/>
            <person name="Bowers L."/>
            <person name="Young S.K."/>
            <person name="Zeng Q."/>
            <person name="Gargeya S."/>
            <person name="Fitzgerald M."/>
            <person name="Haas B."/>
            <person name="Abouelleil A."/>
            <person name="Alvarado L."/>
            <person name="Arachchi H.M."/>
            <person name="Berlin A."/>
            <person name="Chapman S.B."/>
            <person name="Gearin G."/>
            <person name="Goldberg J."/>
            <person name="Griggs A."/>
            <person name="Gujja S."/>
            <person name="Hansen M."/>
            <person name="Heiman D."/>
            <person name="Howarth C."/>
            <person name="Larimer J."/>
            <person name="Lui A."/>
            <person name="MacDonald P.J.P."/>
            <person name="McCowen C."/>
            <person name="Montmayeur A."/>
            <person name="Murphy C."/>
            <person name="Neiman D."/>
            <person name="Pearson M."/>
            <person name="Priest M."/>
            <person name="Roberts A."/>
            <person name="Saif S."/>
            <person name="Shea T."/>
            <person name="Sisk P."/>
            <person name="Stolte C."/>
            <person name="Sykes S."/>
            <person name="Wortman J."/>
            <person name="Nusbaum C."/>
            <person name="Birren B."/>
        </authorList>
    </citation>
    <scope>NUCLEOTIDE SEQUENCE [LARGE SCALE GENOMIC DNA]</scope>
    <source>
        <strain evidence="15">ATCC 50505</strain>
    </source>
</reference>
<protein>
    <recommendedName>
        <fullName evidence="12">DNA-directed RNA polymerase subunit</fullName>
        <ecNumber evidence="12">2.7.7.6</ecNumber>
    </recommendedName>
</protein>
<evidence type="ECO:0000313" key="15">
    <source>
        <dbReference type="Proteomes" id="UP000011082"/>
    </source>
</evidence>
<dbReference type="Gene3D" id="2.40.40.20">
    <property type="match status" value="1"/>
</dbReference>
<dbReference type="PANTHER" id="PTHR48446">
    <property type="entry name" value="DNA-DIRECTED RNA POLYMERASE SUBUNIT BETA' N-TERMINAL SECTION"/>
    <property type="match status" value="1"/>
</dbReference>
<evidence type="ECO:0000313" key="14">
    <source>
        <dbReference type="EMBL" id="ELA41798.1"/>
    </source>
</evidence>
<evidence type="ECO:0000256" key="7">
    <source>
        <dbReference type="ARBA" id="ARBA00022833"/>
    </source>
</evidence>
<dbReference type="Gene3D" id="4.10.860.120">
    <property type="entry name" value="RNA polymerase II, clamp domain"/>
    <property type="match status" value="1"/>
</dbReference>
<evidence type="ECO:0000256" key="10">
    <source>
        <dbReference type="ARBA" id="ARBA00023242"/>
    </source>
</evidence>
<keyword evidence="15" id="KW-1185">Reference proteome</keyword>
<accession>L2GLN2</accession>
<dbReference type="InterPro" id="IPR007081">
    <property type="entry name" value="RNA_pol_Rpb1_5"/>
</dbReference>
<evidence type="ECO:0000256" key="5">
    <source>
        <dbReference type="ARBA" id="ARBA00022695"/>
    </source>
</evidence>
<dbReference type="Pfam" id="PF05000">
    <property type="entry name" value="RNA_pol_Rpb1_4"/>
    <property type="match status" value="1"/>
</dbReference>
<sequence>MPEKLNDLSFKHKIGKLSFHILSPEQISQLSVVTLDSKTLYDIESRKPYSGGPLDLRLGVSTKSGICSTCKENIQNCAGHFGQIQLILPCYHIGFLKQTLSILNCICKTCGALLIGFSRKLSYSSSSQNIDDSRSNSINFDAVKNECRNIKVCHKCKSSNGTIKKNTGFRIYHEIKNSKGESTLIEINPQTCLNIFGMIEEEDYPFLNLKDDPCNLIIQNILVSPSCIRPSVDMQDEGFNEDDLTVKLSEIINTNKLLEDSIRKGNSLPIINEDWDYLQLQVNLLINSDLPSVSMVSTPIRGFVQRLKGKTGRFRCNLSGKRVDFSGRTVISPDANLSVEEVGVPMHIAKILTAPEKVTSFNIAFLTKLVNNGVDKWPGANFIITKDEKGKEFKRFLMYGKNKELKVGDVVERHLLDGDILLFNRQPSLHRMSIMAHKARIHQHRTLRFNECVCAPYNADFDGDEMNIHFPQTFEARAEAEELMGVKQNICTARNGEPLISCTQDFLTGVYLLTSKNAFFTRKEFSQLCSYASGKKFQRIAIHPAIILPIELFTGKQVFEFLIEFSLSFAPKSFTSIYPSQPSVTQSNINDIPRKNINLKARNRSFKDEDDPNDGYVEILNNRYICGRLDKSIIGGENRKGSLIYQLLKVSKECAVVAMNSISSLASRYLSEKGFSIGLDDVFPSEILIKEKQSVIDRVYKEVDSYINAIKNPIDLEGKVLVLNQIREECGSICLKELKKSNSIIVMQECGSKGSKINVGQMIACVGQQTVSDMRIPDGMINRTLPHFSAHSLSSESKGFVLNSFFSGLTSYEFFFHAVSGREGLVDTAVKTAETGYMQRRLMKALEDLSVKYDYTVRNSAEDLIQYHYGEDNVQTVKDEGEEFLEWIYSESMSNFNSKFAKCSDATSSSGYAGSKRNAGARNSWQDNHHEHHARIPVYVDQTGFKDFAANEDSAFLNGLSKPRTVTTPNSNLSTGYRLSSRANSPEDQHIGSMVDGHCFSDVVSYGFVGESFDISSYIESYYRKNIVGDDVYFISESTSHFLDKLIENPVSRSLINPKFIEGLVGFLRKKKSESFFYLGFFYRYFQNRHFIKEFFSILATRMWNKIVDPGTAVGAIAGQSIGEPGTQMTLKTFHFTGVASMNVTLGVPRLKEIINASANISTPIIKAKLMTKGLESAKVVKGRIEKLLFKDIVYKISYATTPDRISLSFSVDQNLVEKLRLEIGIDQIGAILNAAIKGSSVEVQNDTITYSIKRVKENSYFQIEKTRKQLLNTKISGIEGVNRVIVNCLDKSVDEYELLVEGRCLGKVLNVPGVESLSTTSNDILEVEKTLGIEAARSLIMKEVEYTMGKYGIKVDHRHTMLLADTMAFKGEILGITRFGIGKMRTSTLMLASFEQTADYLFNAAIRGLDEYVRGVSESIILGIPISLGTGAMKLYWKTET</sequence>
<keyword evidence="10" id="KW-0539">Nucleus</keyword>
<dbReference type="Proteomes" id="UP000011082">
    <property type="component" value="Unassembled WGS sequence"/>
</dbReference>
<dbReference type="InterPro" id="IPR042102">
    <property type="entry name" value="RNA_pol_Rpb1_3_sf"/>
</dbReference>
<dbReference type="InterPro" id="IPR007083">
    <property type="entry name" value="RNA_pol_Rpb1_4"/>
</dbReference>
<dbReference type="InterPro" id="IPR038120">
    <property type="entry name" value="Rpb1_funnel_sf"/>
</dbReference>
<comment type="function">
    <text evidence="12">DNA-dependent RNA polymerase catalyzes the transcription of DNA into RNA using the four ribonucleoside triphosphates as substrates.</text>
</comment>
<keyword evidence="5 12" id="KW-0548">Nucleotidyltransferase</keyword>
<feature type="domain" description="RNA polymerase N-terminal" evidence="13">
    <location>
        <begin position="214"/>
        <end position="514"/>
    </location>
</feature>
<dbReference type="InterPro" id="IPR000722">
    <property type="entry name" value="RNA_pol_asu"/>
</dbReference>
<proteinExistence type="inferred from homology"/>
<dbReference type="GeneID" id="19881861"/>
<organism evidence="14 15">
    <name type="scientific">Vittaforma corneae (strain ATCC 50505)</name>
    <name type="common">Microsporidian parasite</name>
    <name type="synonym">Nosema corneum</name>
    <dbReference type="NCBI Taxonomy" id="993615"/>
    <lineage>
        <taxon>Eukaryota</taxon>
        <taxon>Fungi</taxon>
        <taxon>Fungi incertae sedis</taxon>
        <taxon>Microsporidia</taxon>
        <taxon>Nosematidae</taxon>
        <taxon>Vittaforma</taxon>
    </lineage>
</organism>
<dbReference type="GO" id="GO:0042797">
    <property type="term" value="P:tRNA transcription by RNA polymerase III"/>
    <property type="evidence" value="ECO:0007669"/>
    <property type="project" value="EnsemblFungi"/>
</dbReference>
<evidence type="ECO:0000256" key="6">
    <source>
        <dbReference type="ARBA" id="ARBA00022723"/>
    </source>
</evidence>
<dbReference type="Gene3D" id="3.30.1490.180">
    <property type="entry name" value="RNA polymerase ii"/>
    <property type="match status" value="1"/>
</dbReference>
<dbReference type="GO" id="GO:0006386">
    <property type="term" value="P:termination of RNA polymerase III transcription"/>
    <property type="evidence" value="ECO:0007669"/>
    <property type="project" value="EnsemblFungi"/>
</dbReference>
<dbReference type="CDD" id="cd02736">
    <property type="entry name" value="RNAP_III_Rpc1_C"/>
    <property type="match status" value="1"/>
</dbReference>
<dbReference type="SUPFAM" id="SSF64484">
    <property type="entry name" value="beta and beta-prime subunits of DNA dependent RNA-polymerase"/>
    <property type="match status" value="1"/>
</dbReference>
<dbReference type="GO" id="GO:0003899">
    <property type="term" value="F:DNA-directed RNA polymerase activity"/>
    <property type="evidence" value="ECO:0007669"/>
    <property type="project" value="UniProtKB-EC"/>
</dbReference>
<dbReference type="STRING" id="993615.L2GLN2"/>
<evidence type="ECO:0000256" key="11">
    <source>
        <dbReference type="ARBA" id="ARBA00048552"/>
    </source>
</evidence>
<dbReference type="InterPro" id="IPR035698">
    <property type="entry name" value="RNAP_III_Rpc1_C"/>
</dbReference>
<dbReference type="InterPro" id="IPR007066">
    <property type="entry name" value="RNA_pol_Rpb1_3"/>
</dbReference>
<keyword evidence="4 12" id="KW-0808">Transferase</keyword>
<dbReference type="GO" id="GO:0003677">
    <property type="term" value="F:DNA binding"/>
    <property type="evidence" value="ECO:0007669"/>
    <property type="project" value="InterPro"/>
</dbReference>
<dbReference type="Gene3D" id="6.20.50.80">
    <property type="match status" value="1"/>
</dbReference>
<dbReference type="RefSeq" id="XP_007604596.1">
    <property type="nucleotide sequence ID" value="XM_007604534.1"/>
</dbReference>
<evidence type="ECO:0000256" key="4">
    <source>
        <dbReference type="ARBA" id="ARBA00022679"/>
    </source>
</evidence>
<dbReference type="GO" id="GO:0005666">
    <property type="term" value="C:RNA polymerase III complex"/>
    <property type="evidence" value="ECO:0007669"/>
    <property type="project" value="EnsemblFungi"/>
</dbReference>
<evidence type="ECO:0000256" key="8">
    <source>
        <dbReference type="ARBA" id="ARBA00022842"/>
    </source>
</evidence>
<evidence type="ECO:0000259" key="13">
    <source>
        <dbReference type="SMART" id="SM00663"/>
    </source>
</evidence>
<dbReference type="HOGENOM" id="CLU_000487_3_0_1"/>
<dbReference type="InterPro" id="IPR015700">
    <property type="entry name" value="RPC1"/>
</dbReference>
<dbReference type="OrthoDB" id="270392at2759"/>
<comment type="catalytic activity">
    <reaction evidence="11 12">
        <text>RNA(n) + a ribonucleoside 5'-triphosphate = RNA(n+1) + diphosphate</text>
        <dbReference type="Rhea" id="RHEA:21248"/>
        <dbReference type="Rhea" id="RHEA-COMP:14527"/>
        <dbReference type="Rhea" id="RHEA-COMP:17342"/>
        <dbReference type="ChEBI" id="CHEBI:33019"/>
        <dbReference type="ChEBI" id="CHEBI:61557"/>
        <dbReference type="ChEBI" id="CHEBI:140395"/>
        <dbReference type="EC" id="2.7.7.6"/>
    </reaction>
</comment>
<dbReference type="Gene3D" id="6.10.250.2940">
    <property type="match status" value="1"/>
</dbReference>
<dbReference type="Gene3D" id="1.10.150.390">
    <property type="match status" value="1"/>
</dbReference>
<dbReference type="Pfam" id="PF04983">
    <property type="entry name" value="RNA_pol_Rpb1_3"/>
    <property type="match status" value="1"/>
</dbReference>
<dbReference type="InParanoid" id="L2GLN2"/>
<dbReference type="OMA" id="AVCPPYN"/>
<dbReference type="GO" id="GO:0006384">
    <property type="term" value="P:transcription initiation at RNA polymerase III promoter"/>
    <property type="evidence" value="ECO:0007669"/>
    <property type="project" value="EnsemblFungi"/>
</dbReference>
<dbReference type="Pfam" id="PF04997">
    <property type="entry name" value="RNA_pol_Rpb1_1"/>
    <property type="match status" value="1"/>
</dbReference>
<dbReference type="Gene3D" id="1.10.132.30">
    <property type="match status" value="1"/>
</dbReference>
<dbReference type="FunCoup" id="L2GLN2">
    <property type="interactions" value="199"/>
</dbReference>
<name>L2GLN2_VITCO</name>
<evidence type="ECO:0000256" key="9">
    <source>
        <dbReference type="ARBA" id="ARBA00023163"/>
    </source>
</evidence>
<dbReference type="Pfam" id="PF04998">
    <property type="entry name" value="RNA_pol_Rpb1_5"/>
    <property type="match status" value="1"/>
</dbReference>
<dbReference type="GO" id="GO:0000785">
    <property type="term" value="C:chromatin"/>
    <property type="evidence" value="ECO:0007669"/>
    <property type="project" value="EnsemblFungi"/>
</dbReference>
<keyword evidence="9 12" id="KW-0804">Transcription</keyword>